<reference evidence="4" key="1">
    <citation type="journal article" date="2023" name="Commun. Biol.">
        <title>Genome analysis of Parmales, the sister group of diatoms, reveals the evolutionary specialization of diatoms from phago-mixotrophs to photoautotrophs.</title>
        <authorList>
            <person name="Ban H."/>
            <person name="Sato S."/>
            <person name="Yoshikawa S."/>
            <person name="Yamada K."/>
            <person name="Nakamura Y."/>
            <person name="Ichinomiya M."/>
            <person name="Sato N."/>
            <person name="Blanc-Mathieu R."/>
            <person name="Endo H."/>
            <person name="Kuwata A."/>
            <person name="Ogata H."/>
        </authorList>
    </citation>
    <scope>NUCLEOTIDE SEQUENCE [LARGE SCALE GENOMIC DNA]</scope>
    <source>
        <strain evidence="4">NIES 3700</strain>
    </source>
</reference>
<dbReference type="InterPro" id="IPR009030">
    <property type="entry name" value="Growth_fac_rcpt_cys_sf"/>
</dbReference>
<evidence type="ECO:0000313" key="4">
    <source>
        <dbReference type="Proteomes" id="UP001165122"/>
    </source>
</evidence>
<dbReference type="SMART" id="SM01411">
    <property type="entry name" value="Ephrin_rec_like"/>
    <property type="match status" value="9"/>
</dbReference>
<accession>A0A9W7L1E9</accession>
<dbReference type="EMBL" id="BRXW01000341">
    <property type="protein sequence ID" value="GMI18651.1"/>
    <property type="molecule type" value="Genomic_DNA"/>
</dbReference>
<keyword evidence="2" id="KW-1133">Transmembrane helix</keyword>
<evidence type="ECO:0008006" key="5">
    <source>
        <dbReference type="Google" id="ProtNLM"/>
    </source>
</evidence>
<evidence type="ECO:0000256" key="2">
    <source>
        <dbReference type="SAM" id="Phobius"/>
    </source>
</evidence>
<protein>
    <recommendedName>
        <fullName evidence="5">Tyrosine-protein kinase ephrin type A/B receptor-like domain-containing protein</fullName>
    </recommendedName>
</protein>
<gene>
    <name evidence="3" type="ORF">TrLO_g5784</name>
</gene>
<feature type="transmembrane region" description="Helical" evidence="2">
    <location>
        <begin position="651"/>
        <end position="672"/>
    </location>
</feature>
<feature type="region of interest" description="Disordered" evidence="1">
    <location>
        <begin position="831"/>
        <end position="872"/>
    </location>
</feature>
<dbReference type="Proteomes" id="UP001165122">
    <property type="component" value="Unassembled WGS sequence"/>
</dbReference>
<dbReference type="SUPFAM" id="SSF57184">
    <property type="entry name" value="Growth factor receptor domain"/>
    <property type="match status" value="3"/>
</dbReference>
<sequence length="872" mass="91272">MNSCEICQPSTYSVGETASCPSCDDNTNSDTVGATVCKFCNTGQIPNSNQQSCVNCDSGEFSNIGDTTCSQCVAGLYSSSGSGVCSYCGPGTYFTAASSTCTSCPGGQVSSNGAASCSDCVAGKKGDGNNNCDACPAGSFSAAGSTECDSSYPAGGTTCSDCEEAKFVALGAASCELCLAGTYSSSRAGEFSICAAGKFSSAGATSCSPCEGGFYSHGQSSGCSMCTSGKHSGDEAGECSVCSAGRYSGTGAPSCAICTAGKYSQLVSETEVRAQLHVLPGTYGGPGSSVCVDCGEGTYSEVGADSCINCPGGKYSGAKAGSCVNCEAGKFSGNAAASCETCLAGQGYVSEEGQSQCEYWRASKRADSESNTCVNCDKGKFSTRGSDTCGNCEAGRRSDAGASSCNPCEPGEIAIYQVCTKCAKGEYADFGVESCSPCDGEGEYADEEGAGSCLSAPAGRKPSANRESTTPCPAGRYSLGGATECTECGPLCAVCEEGYAAVGSGADLVCNEFTGSATQTIAIGFSIIGAVIAVVVFWCCRSARGKGSIEERALRASDSLERQSSPARGMSESAREKYDAVTSFIDSAQLYFKILLAYFQVAGGLSFAFRLRFPPMFTNFMNICKNVLSLDVISLMPLGCLTSKSNFHYNMLAYTFVPFSIGILMVLASNVLKNRSSDSAKQLANKIFGTFLALLFVILPSITIKIYSNFACHEFGGYGNYLKVDYSIDCDGTEHKVFSVYAFAYVAVFPIGTPLVYFFLLRRERDLLDPGQENFSFQLGSNEEGLKKAFEERAKLEETNPSLKRLEFLYKNYEPMNCNFEVFRDAEEVGSDGRPDLHEAGDRGADHSGHVDVFGRDAGLRSGETLHRSRDR</sequence>
<feature type="transmembrane region" description="Helical" evidence="2">
    <location>
        <begin position="738"/>
        <end position="760"/>
    </location>
</feature>
<dbReference type="PANTHER" id="PTHR46967">
    <property type="entry name" value="INSULIN-LIKE GROWTH FACTOR BINDING PROTEIN,N-TERMINAL"/>
    <property type="match status" value="1"/>
</dbReference>
<feature type="transmembrane region" description="Helical" evidence="2">
    <location>
        <begin position="521"/>
        <end position="540"/>
    </location>
</feature>
<keyword evidence="4" id="KW-1185">Reference proteome</keyword>
<comment type="caution">
    <text evidence="3">The sequence shown here is derived from an EMBL/GenBank/DDBJ whole genome shotgun (WGS) entry which is preliminary data.</text>
</comment>
<keyword evidence="2" id="KW-0472">Membrane</keyword>
<dbReference type="AlphaFoldDB" id="A0A9W7L1E9"/>
<name>A0A9W7L1E9_9STRA</name>
<proteinExistence type="predicted"/>
<dbReference type="Gene3D" id="2.10.50.10">
    <property type="entry name" value="Tumor Necrosis Factor Receptor, subunit A, domain 2"/>
    <property type="match status" value="1"/>
</dbReference>
<evidence type="ECO:0000256" key="1">
    <source>
        <dbReference type="SAM" id="MobiDB-lite"/>
    </source>
</evidence>
<dbReference type="PANTHER" id="PTHR46967:SF2">
    <property type="entry name" value="SUSHI, VON WILLEBRAND FACTOR TYPE A, EGF AND PENTRAXIN DOMAIN-CONTAINING PROTEIN 1-LIKE"/>
    <property type="match status" value="1"/>
</dbReference>
<evidence type="ECO:0000313" key="3">
    <source>
        <dbReference type="EMBL" id="GMI18651.1"/>
    </source>
</evidence>
<keyword evidence="2" id="KW-0812">Transmembrane</keyword>
<organism evidence="3 4">
    <name type="scientific">Triparma laevis f. longispina</name>
    <dbReference type="NCBI Taxonomy" id="1714387"/>
    <lineage>
        <taxon>Eukaryota</taxon>
        <taxon>Sar</taxon>
        <taxon>Stramenopiles</taxon>
        <taxon>Ochrophyta</taxon>
        <taxon>Bolidophyceae</taxon>
        <taxon>Parmales</taxon>
        <taxon>Triparmaceae</taxon>
        <taxon>Triparma</taxon>
    </lineage>
</organism>
<feature type="transmembrane region" description="Helical" evidence="2">
    <location>
        <begin position="590"/>
        <end position="611"/>
    </location>
</feature>
<feature type="transmembrane region" description="Helical" evidence="2">
    <location>
        <begin position="684"/>
        <end position="707"/>
    </location>
</feature>
<dbReference type="OrthoDB" id="5950997at2759"/>